<feature type="region of interest" description="Disordered" evidence="3">
    <location>
        <begin position="1"/>
        <end position="41"/>
    </location>
</feature>
<keyword evidence="4" id="KW-1133">Transmembrane helix</keyword>
<dbReference type="PANTHER" id="PTHR37042">
    <property type="entry name" value="OUTER MEMBRANE PROTEIN RV1973"/>
    <property type="match status" value="1"/>
</dbReference>
<keyword evidence="2 4" id="KW-0472">Membrane</keyword>
<evidence type="ECO:0000256" key="2">
    <source>
        <dbReference type="ARBA" id="ARBA00023136"/>
    </source>
</evidence>
<dbReference type="PANTHER" id="PTHR37042:SF4">
    <property type="entry name" value="OUTER MEMBRANE PROTEIN RV1973"/>
    <property type="match status" value="1"/>
</dbReference>
<evidence type="ECO:0000313" key="6">
    <source>
        <dbReference type="Proteomes" id="UP001501598"/>
    </source>
</evidence>
<comment type="caution">
    <text evidence="5">The sequence shown here is derived from an EMBL/GenBank/DDBJ whole genome shotgun (WGS) entry which is preliminary data.</text>
</comment>
<gene>
    <name evidence="5" type="ORF">GCM10023175_34870</name>
</gene>
<name>A0ABP8RU63_9PSEU</name>
<reference evidence="6" key="1">
    <citation type="journal article" date="2019" name="Int. J. Syst. Evol. Microbiol.">
        <title>The Global Catalogue of Microorganisms (GCM) 10K type strain sequencing project: providing services to taxonomists for standard genome sequencing and annotation.</title>
        <authorList>
            <consortium name="The Broad Institute Genomics Platform"/>
            <consortium name="The Broad Institute Genome Sequencing Center for Infectious Disease"/>
            <person name="Wu L."/>
            <person name="Ma J."/>
        </authorList>
    </citation>
    <scope>NUCLEOTIDE SEQUENCE [LARGE SCALE GENOMIC DNA]</scope>
    <source>
        <strain evidence="6">JCM 17906</strain>
    </source>
</reference>
<comment type="subcellular location">
    <subcellularLocation>
        <location evidence="1">Membrane</location>
    </subcellularLocation>
</comment>
<evidence type="ECO:0000256" key="1">
    <source>
        <dbReference type="ARBA" id="ARBA00004370"/>
    </source>
</evidence>
<keyword evidence="4" id="KW-0812">Transmembrane</keyword>
<proteinExistence type="predicted"/>
<evidence type="ECO:0008006" key="7">
    <source>
        <dbReference type="Google" id="ProtNLM"/>
    </source>
</evidence>
<keyword evidence="6" id="KW-1185">Reference proteome</keyword>
<dbReference type="RefSeq" id="WP_345419158.1">
    <property type="nucleotide sequence ID" value="NZ_BAABGT010000040.1"/>
</dbReference>
<evidence type="ECO:0000256" key="3">
    <source>
        <dbReference type="SAM" id="MobiDB-lite"/>
    </source>
</evidence>
<dbReference type="EMBL" id="BAABGT010000040">
    <property type="protein sequence ID" value="GAA4548479.1"/>
    <property type="molecule type" value="Genomic_DNA"/>
</dbReference>
<evidence type="ECO:0000256" key="4">
    <source>
        <dbReference type="SAM" id="Phobius"/>
    </source>
</evidence>
<protein>
    <recommendedName>
        <fullName evidence="7">Mce-associated membrane protein</fullName>
    </recommendedName>
</protein>
<evidence type="ECO:0000313" key="5">
    <source>
        <dbReference type="EMBL" id="GAA4548479.1"/>
    </source>
</evidence>
<feature type="transmembrane region" description="Helical" evidence="4">
    <location>
        <begin position="49"/>
        <end position="70"/>
    </location>
</feature>
<sequence length="200" mass="21567">MSATRTNRLAPDQDDEPTTVITDGPAGDEDAADSSASEPHRPTSRRARWIVLLVLLALLLGLVASGLLYLSDRSREASRAEALDAARSAAVALTSMNFDSADADVQRVIDAGTGEFGDLFRQNLDSYIGMVRESKVDSTGEVTGAALIESGSSTAEALVAVRSMVDNSSSPEAEPRLYRMRLEMMKEDDRWLVNKLDFVG</sequence>
<organism evidence="5 6">
    <name type="scientific">Pseudonocardia xishanensis</name>
    <dbReference type="NCBI Taxonomy" id="630995"/>
    <lineage>
        <taxon>Bacteria</taxon>
        <taxon>Bacillati</taxon>
        <taxon>Actinomycetota</taxon>
        <taxon>Actinomycetes</taxon>
        <taxon>Pseudonocardiales</taxon>
        <taxon>Pseudonocardiaceae</taxon>
        <taxon>Pseudonocardia</taxon>
    </lineage>
</organism>
<dbReference type="Proteomes" id="UP001501598">
    <property type="component" value="Unassembled WGS sequence"/>
</dbReference>
<accession>A0ABP8RU63</accession>